<dbReference type="Pfam" id="PF20600">
    <property type="entry name" value="ExoX-like_C"/>
    <property type="match status" value="1"/>
</dbReference>
<comment type="caution">
    <text evidence="2">The sequence shown here is derived from an EMBL/GenBank/DDBJ whole genome shotgun (WGS) entry which is preliminary data.</text>
</comment>
<dbReference type="OrthoDB" id="9791657at2"/>
<dbReference type="Pfam" id="PF00929">
    <property type="entry name" value="RNase_T"/>
    <property type="match status" value="1"/>
</dbReference>
<gene>
    <name evidence="2" type="ORF">Rain11_0832</name>
</gene>
<dbReference type="PANTHER" id="PTHR30231:SF41">
    <property type="entry name" value="DNA POLYMERASE III SUBUNIT EPSILON"/>
    <property type="match status" value="1"/>
</dbReference>
<dbReference type="Proteomes" id="UP000233387">
    <property type="component" value="Unassembled WGS sequence"/>
</dbReference>
<dbReference type="SMART" id="SM00479">
    <property type="entry name" value="EXOIII"/>
    <property type="match status" value="1"/>
</dbReference>
<dbReference type="CDD" id="cd06127">
    <property type="entry name" value="DEDDh"/>
    <property type="match status" value="1"/>
</dbReference>
<evidence type="ECO:0000313" key="3">
    <source>
        <dbReference type="Proteomes" id="UP000233387"/>
    </source>
</evidence>
<evidence type="ECO:0000259" key="1">
    <source>
        <dbReference type="SMART" id="SM00479"/>
    </source>
</evidence>
<dbReference type="Gene3D" id="3.30.420.10">
    <property type="entry name" value="Ribonuclease H-like superfamily/Ribonuclease H"/>
    <property type="match status" value="1"/>
</dbReference>
<name>A0A2N3IIL1_9BACT</name>
<dbReference type="GO" id="GO:0008408">
    <property type="term" value="F:3'-5' exonuclease activity"/>
    <property type="evidence" value="ECO:0007669"/>
    <property type="project" value="TreeGrafter"/>
</dbReference>
<dbReference type="PANTHER" id="PTHR30231">
    <property type="entry name" value="DNA POLYMERASE III SUBUNIT EPSILON"/>
    <property type="match status" value="1"/>
</dbReference>
<dbReference type="GO" id="GO:0045004">
    <property type="term" value="P:DNA replication proofreading"/>
    <property type="evidence" value="ECO:0007669"/>
    <property type="project" value="TreeGrafter"/>
</dbReference>
<dbReference type="EMBL" id="NKXO01000010">
    <property type="protein sequence ID" value="PKQ70172.1"/>
    <property type="molecule type" value="Genomic_DNA"/>
</dbReference>
<dbReference type="RefSeq" id="WP_101358089.1">
    <property type="nucleotide sequence ID" value="NZ_NKXO01000010.1"/>
</dbReference>
<dbReference type="AlphaFoldDB" id="A0A2N3IIL1"/>
<dbReference type="SUPFAM" id="SSF53098">
    <property type="entry name" value="Ribonuclease H-like"/>
    <property type="match status" value="1"/>
</dbReference>
<dbReference type="InterPro" id="IPR013520">
    <property type="entry name" value="Ribonucl_H"/>
</dbReference>
<dbReference type="InterPro" id="IPR046768">
    <property type="entry name" value="ExoX-like_C"/>
</dbReference>
<protein>
    <submittedName>
        <fullName evidence="2">DNA polymerase III epsilon subunit</fullName>
    </submittedName>
</protein>
<accession>A0A2N3IIL1</accession>
<sequence length="268" mass="30946">MNLALKKPLVFFDLETTGTNFAKDRIVEYAFLKVFPNGTSEWRVQKINPEMPIPPESSVFHGIYDEDIKDAPTFKQVAKELANFLDGSDFAGFNILGFDIPLLVEEFLRAGIDFSLKNRRFIDAQKIFHLMEPRDLSAAYKFYCGKTLENAHTAQADVQATFEVLQAQIDLYAGRKIIDKKTGQEFEPVRNDMDILHELTAKKIVDFAGTMIYNNEGKEVFNIGKHKGKLVEEVLKNEPNYYDWFQKADFSLDSKRKLTEIKLRMFYK</sequence>
<dbReference type="GO" id="GO:0003676">
    <property type="term" value="F:nucleic acid binding"/>
    <property type="evidence" value="ECO:0007669"/>
    <property type="project" value="InterPro"/>
</dbReference>
<organism evidence="2 3">
    <name type="scientific">Raineya orbicola</name>
    <dbReference type="NCBI Taxonomy" id="2016530"/>
    <lineage>
        <taxon>Bacteria</taxon>
        <taxon>Pseudomonadati</taxon>
        <taxon>Bacteroidota</taxon>
        <taxon>Cytophagia</taxon>
        <taxon>Cytophagales</taxon>
        <taxon>Raineyaceae</taxon>
        <taxon>Raineya</taxon>
    </lineage>
</organism>
<dbReference type="InterPro" id="IPR012337">
    <property type="entry name" value="RNaseH-like_sf"/>
</dbReference>
<dbReference type="InterPro" id="IPR036397">
    <property type="entry name" value="RNaseH_sf"/>
</dbReference>
<keyword evidence="3" id="KW-1185">Reference proteome</keyword>
<reference evidence="2 3" key="1">
    <citation type="submission" date="2017-06" db="EMBL/GenBank/DDBJ databases">
        <title>Raineya orbicola gen. nov., sp. nov. a slightly thermophilic bacterium of the phylum Bacteroidetes and the description of Raineyaceae fam. nov.</title>
        <authorList>
            <person name="Albuquerque L."/>
            <person name="Polonia A.R.M."/>
            <person name="Barroso C."/>
            <person name="Froufe H.J.C."/>
            <person name="Lage O."/>
            <person name="Lobo-Da-Cunha A."/>
            <person name="Egas C."/>
            <person name="Da Costa M.S."/>
        </authorList>
    </citation>
    <scope>NUCLEOTIDE SEQUENCE [LARGE SCALE GENOMIC DNA]</scope>
    <source>
        <strain evidence="2 3">SPSPC-11</strain>
    </source>
</reference>
<feature type="domain" description="Exonuclease" evidence="1">
    <location>
        <begin position="8"/>
        <end position="174"/>
    </location>
</feature>
<proteinExistence type="predicted"/>
<evidence type="ECO:0000313" key="2">
    <source>
        <dbReference type="EMBL" id="PKQ70172.1"/>
    </source>
</evidence>
<dbReference type="GO" id="GO:0005829">
    <property type="term" value="C:cytosol"/>
    <property type="evidence" value="ECO:0007669"/>
    <property type="project" value="TreeGrafter"/>
</dbReference>